<sequence>MKRILTSYSQKRKNLQCRGKLMDFHDFEGLLRDKRLVERFFLTDKLNHLLHSYKVERSEMRHRTPIMTLSTPDFSKL</sequence>
<comment type="caution">
    <text evidence="1">The sequence shown here is derived from an EMBL/GenBank/DDBJ whole genome shotgun (WGS) entry which is preliminary data.</text>
</comment>
<evidence type="ECO:0000313" key="2">
    <source>
        <dbReference type="Proteomes" id="UP001163321"/>
    </source>
</evidence>
<name>A0ACC0W5V5_9STRA</name>
<organism evidence="1 2">
    <name type="scientific">Peronosclerospora sorghi</name>
    <dbReference type="NCBI Taxonomy" id="230839"/>
    <lineage>
        <taxon>Eukaryota</taxon>
        <taxon>Sar</taxon>
        <taxon>Stramenopiles</taxon>
        <taxon>Oomycota</taxon>
        <taxon>Peronosporomycetes</taxon>
        <taxon>Peronosporales</taxon>
        <taxon>Peronosporaceae</taxon>
        <taxon>Peronosclerospora</taxon>
    </lineage>
</organism>
<evidence type="ECO:0000313" key="1">
    <source>
        <dbReference type="EMBL" id="KAI9913721.1"/>
    </source>
</evidence>
<reference evidence="1 2" key="1">
    <citation type="journal article" date="2022" name="bioRxiv">
        <title>The genome of the oomycete Peronosclerospora sorghi, a cosmopolitan pathogen of maize and sorghum, is inflated with dispersed pseudogenes.</title>
        <authorList>
            <person name="Fletcher K."/>
            <person name="Martin F."/>
            <person name="Isakeit T."/>
            <person name="Cavanaugh K."/>
            <person name="Magill C."/>
            <person name="Michelmore R."/>
        </authorList>
    </citation>
    <scope>NUCLEOTIDE SEQUENCE [LARGE SCALE GENOMIC DNA]</scope>
    <source>
        <strain evidence="1">P6</strain>
    </source>
</reference>
<gene>
    <name evidence="1" type="ORF">PsorP6_005044</name>
</gene>
<dbReference type="EMBL" id="CM047583">
    <property type="protein sequence ID" value="KAI9913721.1"/>
    <property type="molecule type" value="Genomic_DNA"/>
</dbReference>
<accession>A0ACC0W5V5</accession>
<protein>
    <submittedName>
        <fullName evidence="1">Uncharacterized protein</fullName>
    </submittedName>
</protein>
<proteinExistence type="predicted"/>
<dbReference type="Proteomes" id="UP001163321">
    <property type="component" value="Chromosome 4"/>
</dbReference>
<keyword evidence="2" id="KW-1185">Reference proteome</keyword>